<evidence type="ECO:0000313" key="4">
    <source>
        <dbReference type="Proteomes" id="UP000191612"/>
    </source>
</evidence>
<feature type="compositionally biased region" description="Low complexity" evidence="1">
    <location>
        <begin position="8"/>
        <end position="29"/>
    </location>
</feature>
<keyword evidence="2" id="KW-0812">Transmembrane</keyword>
<feature type="compositionally biased region" description="Polar residues" evidence="1">
    <location>
        <begin position="37"/>
        <end position="50"/>
    </location>
</feature>
<protein>
    <submittedName>
        <fullName evidence="3">Uncharacterized protein</fullName>
    </submittedName>
</protein>
<proteinExistence type="predicted"/>
<dbReference type="EMBL" id="MDYO01000012">
    <property type="protein sequence ID" value="OQD97503.1"/>
    <property type="molecule type" value="Genomic_DNA"/>
</dbReference>
<feature type="region of interest" description="Disordered" evidence="1">
    <location>
        <begin position="1"/>
        <end position="79"/>
    </location>
</feature>
<feature type="compositionally biased region" description="Gly residues" evidence="1">
    <location>
        <begin position="54"/>
        <end position="65"/>
    </location>
</feature>
<sequence>MGWFDGTSSAVSSGGYVRRRSSPTPSSHSTHSRRSKSGYSSTHHTRNSAPSFFGGLGGLGGGRTGGRSSPSVFSSFSSSSRRARPRQGFVQRMLRDIKRLFRDIYRWARRNPMKVFMMVIVPLLTSGVLPKLLAMIGIRLPHAVTSALGGAAKPSGAGAGGRGMSENISSLMNIAKMFA</sequence>
<feature type="compositionally biased region" description="Low complexity" evidence="1">
    <location>
        <begin position="66"/>
        <end position="79"/>
    </location>
</feature>
<dbReference type="AlphaFoldDB" id="A0A1V6R831"/>
<name>A0A1V6R831_9EURO</name>
<dbReference type="Proteomes" id="UP000191612">
    <property type="component" value="Unassembled WGS sequence"/>
</dbReference>
<keyword evidence="4" id="KW-1185">Reference proteome</keyword>
<gene>
    <name evidence="3" type="ORF">PENSOL_c012G01030</name>
</gene>
<evidence type="ECO:0000256" key="1">
    <source>
        <dbReference type="SAM" id="MobiDB-lite"/>
    </source>
</evidence>
<dbReference type="OrthoDB" id="5398396at2759"/>
<keyword evidence="2" id="KW-1133">Transmembrane helix</keyword>
<comment type="caution">
    <text evidence="3">The sequence shown here is derived from an EMBL/GenBank/DDBJ whole genome shotgun (WGS) entry which is preliminary data.</text>
</comment>
<organism evidence="3 4">
    <name type="scientific">Penicillium solitum</name>
    <dbReference type="NCBI Taxonomy" id="60172"/>
    <lineage>
        <taxon>Eukaryota</taxon>
        <taxon>Fungi</taxon>
        <taxon>Dikarya</taxon>
        <taxon>Ascomycota</taxon>
        <taxon>Pezizomycotina</taxon>
        <taxon>Eurotiomycetes</taxon>
        <taxon>Eurotiomycetidae</taxon>
        <taxon>Eurotiales</taxon>
        <taxon>Aspergillaceae</taxon>
        <taxon>Penicillium</taxon>
    </lineage>
</organism>
<evidence type="ECO:0000256" key="2">
    <source>
        <dbReference type="SAM" id="Phobius"/>
    </source>
</evidence>
<keyword evidence="2" id="KW-0472">Membrane</keyword>
<accession>A0A1V6R831</accession>
<feature type="transmembrane region" description="Helical" evidence="2">
    <location>
        <begin position="115"/>
        <end position="138"/>
    </location>
</feature>
<reference evidence="4" key="1">
    <citation type="journal article" date="2017" name="Nat. Microbiol.">
        <title>Global analysis of biosynthetic gene clusters reveals vast potential of secondary metabolite production in Penicillium species.</title>
        <authorList>
            <person name="Nielsen J.C."/>
            <person name="Grijseels S."/>
            <person name="Prigent S."/>
            <person name="Ji B."/>
            <person name="Dainat J."/>
            <person name="Nielsen K.F."/>
            <person name="Frisvad J.C."/>
            <person name="Workman M."/>
            <person name="Nielsen J."/>
        </authorList>
    </citation>
    <scope>NUCLEOTIDE SEQUENCE [LARGE SCALE GENOMIC DNA]</scope>
    <source>
        <strain evidence="4">IBT 29525</strain>
    </source>
</reference>
<evidence type="ECO:0000313" key="3">
    <source>
        <dbReference type="EMBL" id="OQD97503.1"/>
    </source>
</evidence>
<dbReference type="STRING" id="60172.A0A1V6R831"/>